<dbReference type="RefSeq" id="WP_203686324.1">
    <property type="nucleotide sequence ID" value="NZ_BONT01000047.1"/>
</dbReference>
<dbReference type="Proteomes" id="UP000548476">
    <property type="component" value="Unassembled WGS sequence"/>
</dbReference>
<dbReference type="EMBL" id="JACHGT010000015">
    <property type="protein sequence ID" value="MBB6038133.1"/>
    <property type="molecule type" value="Genomic_DNA"/>
</dbReference>
<comment type="caution">
    <text evidence="5">The sequence shown here is derived from an EMBL/GenBank/DDBJ whole genome shotgun (WGS) entry which is preliminary data.</text>
</comment>
<evidence type="ECO:0000256" key="1">
    <source>
        <dbReference type="ARBA" id="ARBA00004196"/>
    </source>
</evidence>
<evidence type="ECO:0000313" key="5">
    <source>
        <dbReference type="EMBL" id="MBB6038133.1"/>
    </source>
</evidence>
<keyword evidence="2" id="KW-0175">Coiled coil</keyword>
<accession>A0A841FTL2</accession>
<dbReference type="InterPro" id="IPR036365">
    <property type="entry name" value="PGBD-like_sf"/>
</dbReference>
<evidence type="ECO:0000313" key="6">
    <source>
        <dbReference type="Proteomes" id="UP000548476"/>
    </source>
</evidence>
<feature type="signal peptide" evidence="3">
    <location>
        <begin position="1"/>
        <end position="26"/>
    </location>
</feature>
<dbReference type="InterPro" id="IPR050465">
    <property type="entry name" value="UPF0194_transport"/>
</dbReference>
<dbReference type="AlphaFoldDB" id="A0A841FTL2"/>
<evidence type="ECO:0000256" key="3">
    <source>
        <dbReference type="SAM" id="SignalP"/>
    </source>
</evidence>
<sequence>MARARGRRIRRVSLAVAIALALGATAAATYGFGFGDDGGTADGADLPPATAEVTRQTLVDRRSEIGELGYGDDKTYTSRLTGTLTRLPKADATIKRGKALCEIDDLPVVLLYGTLPSYRELAVGGEGADVERFEKNLAELGYTGFTVDETYSNATATSVKEWQADLGLPETGTVELGRIVYAPSSVRVKTLDAALGDAVGPGTALLTYTGKEKVVTVELDESAIGLVEDGDAVRVELPDGKKPEGRIERTQTVIVPGQGDEEAETKIEVTVTVDDAKAIADYDSASVKVLFTSGQRENVLTVPVTALLALAEGGYGLEIVEGSSTRIIVVETGLFADGRVEVTGEGLAEGMTVGVPG</sequence>
<keyword evidence="5" id="KW-0378">Hydrolase</keyword>
<dbReference type="InterPro" id="IPR002477">
    <property type="entry name" value="Peptidoglycan-bd-like"/>
</dbReference>
<dbReference type="Gene3D" id="2.40.420.20">
    <property type="match status" value="1"/>
</dbReference>
<comment type="subcellular location">
    <subcellularLocation>
        <location evidence="1">Cell envelope</location>
    </subcellularLocation>
</comment>
<reference evidence="5 6" key="1">
    <citation type="submission" date="2020-08" db="EMBL/GenBank/DDBJ databases">
        <title>Genomic Encyclopedia of Type Strains, Phase IV (KMG-IV): sequencing the most valuable type-strain genomes for metagenomic binning, comparative biology and taxonomic classification.</title>
        <authorList>
            <person name="Goeker M."/>
        </authorList>
    </citation>
    <scope>NUCLEOTIDE SEQUENCE [LARGE SCALE GENOMIC DNA]</scope>
    <source>
        <strain evidence="5 6">YIM 65646</strain>
    </source>
</reference>
<dbReference type="SUPFAM" id="SSF47090">
    <property type="entry name" value="PGBD-like"/>
    <property type="match status" value="1"/>
</dbReference>
<name>A0A841FTL2_9ACTN</name>
<organism evidence="5 6">
    <name type="scientific">Phytomonospora endophytica</name>
    <dbReference type="NCBI Taxonomy" id="714109"/>
    <lineage>
        <taxon>Bacteria</taxon>
        <taxon>Bacillati</taxon>
        <taxon>Actinomycetota</taxon>
        <taxon>Actinomycetes</taxon>
        <taxon>Micromonosporales</taxon>
        <taxon>Micromonosporaceae</taxon>
        <taxon>Phytomonospora</taxon>
    </lineage>
</organism>
<dbReference type="PANTHER" id="PTHR32347">
    <property type="entry name" value="EFFLUX SYSTEM COMPONENT YKNX-RELATED"/>
    <property type="match status" value="1"/>
</dbReference>
<dbReference type="InterPro" id="IPR036366">
    <property type="entry name" value="PGBDSf"/>
</dbReference>
<protein>
    <submittedName>
        <fullName evidence="5">Peptidoglycan hydrolase-like protein with peptidoglycan-binding domain</fullName>
    </submittedName>
</protein>
<dbReference type="Pfam" id="PF01471">
    <property type="entry name" value="PG_binding_1"/>
    <property type="match status" value="1"/>
</dbReference>
<keyword evidence="3" id="KW-0732">Signal</keyword>
<dbReference type="GO" id="GO:0016787">
    <property type="term" value="F:hydrolase activity"/>
    <property type="evidence" value="ECO:0007669"/>
    <property type="project" value="UniProtKB-KW"/>
</dbReference>
<feature type="chain" id="PRO_5038430512" evidence="3">
    <location>
        <begin position="27"/>
        <end position="357"/>
    </location>
</feature>
<evidence type="ECO:0000256" key="2">
    <source>
        <dbReference type="ARBA" id="ARBA00023054"/>
    </source>
</evidence>
<proteinExistence type="predicted"/>
<keyword evidence="6" id="KW-1185">Reference proteome</keyword>
<evidence type="ECO:0000259" key="4">
    <source>
        <dbReference type="Pfam" id="PF01471"/>
    </source>
</evidence>
<dbReference type="GO" id="GO:0030313">
    <property type="term" value="C:cell envelope"/>
    <property type="evidence" value="ECO:0007669"/>
    <property type="project" value="UniProtKB-SubCell"/>
</dbReference>
<feature type="domain" description="Peptidoglycan binding-like" evidence="4">
    <location>
        <begin position="127"/>
        <end position="174"/>
    </location>
</feature>
<gene>
    <name evidence="5" type="ORF">HNR73_006013</name>
</gene>
<dbReference type="Gene3D" id="1.10.101.10">
    <property type="entry name" value="PGBD-like superfamily/PGBD"/>
    <property type="match status" value="1"/>
</dbReference>